<dbReference type="InterPro" id="IPR002938">
    <property type="entry name" value="FAD-bd"/>
</dbReference>
<organism evidence="7 8">
    <name type="scientific">Nonomuraea guangzhouensis</name>
    <dbReference type="NCBI Taxonomy" id="1291555"/>
    <lineage>
        <taxon>Bacteria</taxon>
        <taxon>Bacillati</taxon>
        <taxon>Actinomycetota</taxon>
        <taxon>Actinomycetes</taxon>
        <taxon>Streptosporangiales</taxon>
        <taxon>Streptosporangiaceae</taxon>
        <taxon>Nonomuraea</taxon>
    </lineage>
</organism>
<evidence type="ECO:0000256" key="5">
    <source>
        <dbReference type="HAMAP-Rule" id="MF_00845"/>
    </source>
</evidence>
<evidence type="ECO:0000256" key="1">
    <source>
        <dbReference type="ARBA" id="ARBA00022630"/>
    </source>
</evidence>
<comment type="subunit">
    <text evidence="5">Monomer.</text>
</comment>
<dbReference type="InterPro" id="IPR043683">
    <property type="entry name" value="TetX_monooxygenase"/>
</dbReference>
<keyword evidence="1 5" id="KW-0285">Flavoprotein</keyword>
<comment type="cofactor">
    <cofactor evidence="5">
        <name>FAD</name>
        <dbReference type="ChEBI" id="CHEBI:57692"/>
    </cofactor>
</comment>
<evidence type="ECO:0000256" key="3">
    <source>
        <dbReference type="ARBA" id="ARBA00023002"/>
    </source>
</evidence>
<dbReference type="PANTHER" id="PTHR46972:SF1">
    <property type="entry name" value="FAD DEPENDENT OXIDOREDUCTASE DOMAIN-CONTAINING PROTEIN"/>
    <property type="match status" value="1"/>
</dbReference>
<reference evidence="8" key="1">
    <citation type="journal article" date="2019" name="Int. J. Syst. Evol. Microbiol.">
        <title>The Global Catalogue of Microorganisms (GCM) 10K type strain sequencing project: providing services to taxonomists for standard genome sequencing and annotation.</title>
        <authorList>
            <consortium name="The Broad Institute Genomics Platform"/>
            <consortium name="The Broad Institute Genome Sequencing Center for Infectious Disease"/>
            <person name="Wu L."/>
            <person name="Ma J."/>
        </authorList>
    </citation>
    <scope>NUCLEOTIDE SEQUENCE [LARGE SCALE GENOMIC DNA]</scope>
    <source>
        <strain evidence="8">CGMCC 1.15399</strain>
    </source>
</reference>
<dbReference type="HAMAP" id="MF_00845">
    <property type="entry name" value="TetX_monooxygenase"/>
    <property type="match status" value="1"/>
</dbReference>
<feature type="domain" description="FAD-binding" evidence="6">
    <location>
        <begin position="292"/>
        <end position="351"/>
    </location>
</feature>
<comment type="catalytic activity">
    <reaction evidence="5">
        <text>a tetracycline + NADPH + O2 + H(+) = an 11a-hydroxytetracycline + NADP(+) + H2O</text>
        <dbReference type="Rhea" id="RHEA:61444"/>
        <dbReference type="ChEBI" id="CHEBI:15377"/>
        <dbReference type="ChEBI" id="CHEBI:15378"/>
        <dbReference type="ChEBI" id="CHEBI:15379"/>
        <dbReference type="ChEBI" id="CHEBI:57783"/>
        <dbReference type="ChEBI" id="CHEBI:58349"/>
        <dbReference type="ChEBI" id="CHEBI:144644"/>
        <dbReference type="ChEBI" id="CHEBI:144645"/>
    </reaction>
</comment>
<feature type="domain" description="FAD-binding" evidence="6">
    <location>
        <begin position="6"/>
        <end position="202"/>
    </location>
</feature>
<protein>
    <recommendedName>
        <fullName evidence="5">Flavin-dependent monooxygenase</fullName>
    </recommendedName>
    <alternativeName>
        <fullName evidence="5">TetX monooxygenase</fullName>
        <shortName evidence="5">TetX</shortName>
        <ecNumber evidence="5">1.14.13.-</ecNumber>
    </alternativeName>
</protein>
<comment type="function">
    <text evidence="5">An FAD-requiring monooxygenase active on some tetracycline antibiotic derivatives, which leads to their inactivation. Hydroxylates carbon 11a of tetracycline and some analogs.</text>
</comment>
<feature type="binding site" evidence="5">
    <location>
        <position position="297"/>
    </location>
    <ligand>
        <name>FAD</name>
        <dbReference type="ChEBI" id="CHEBI:57692"/>
    </ligand>
</feature>
<keyword evidence="3 5" id="KW-0560">Oxidoreductase</keyword>
<name>A0ABW4GIQ7_9ACTN</name>
<dbReference type="EMBL" id="JBHUCM010000031">
    <property type="protein sequence ID" value="MFD1542203.1"/>
    <property type="molecule type" value="Genomic_DNA"/>
</dbReference>
<feature type="binding site" evidence="5">
    <location>
        <position position="41"/>
    </location>
    <ligand>
        <name>NADPH</name>
        <dbReference type="ChEBI" id="CHEBI:57783"/>
    </ligand>
</feature>
<evidence type="ECO:0000256" key="4">
    <source>
        <dbReference type="ARBA" id="ARBA00023033"/>
    </source>
</evidence>
<keyword evidence="4 5" id="KW-0503">Monooxygenase</keyword>
<dbReference type="PANTHER" id="PTHR46972">
    <property type="entry name" value="MONOOXYGENASE ASQM-RELATED"/>
    <property type="match status" value="1"/>
</dbReference>
<dbReference type="Pfam" id="PF01494">
    <property type="entry name" value="FAD_binding_3"/>
    <property type="match status" value="2"/>
</dbReference>
<proteinExistence type="inferred from homology"/>
<keyword evidence="2 5" id="KW-0274">FAD</keyword>
<keyword evidence="5" id="KW-0521">NADP</keyword>
<evidence type="ECO:0000256" key="2">
    <source>
        <dbReference type="ARBA" id="ARBA00022827"/>
    </source>
</evidence>
<keyword evidence="5" id="KW-0963">Cytoplasm</keyword>
<evidence type="ECO:0000313" key="8">
    <source>
        <dbReference type="Proteomes" id="UP001597097"/>
    </source>
</evidence>
<feature type="binding site" evidence="5">
    <location>
        <position position="105"/>
    </location>
    <ligand>
        <name>FAD</name>
        <dbReference type="ChEBI" id="CHEBI:57692"/>
    </ligand>
</feature>
<evidence type="ECO:0000259" key="6">
    <source>
        <dbReference type="Pfam" id="PF01494"/>
    </source>
</evidence>
<keyword evidence="8" id="KW-1185">Reference proteome</keyword>
<gene>
    <name evidence="7" type="ORF">ACFSJ0_34490</name>
</gene>
<feature type="binding site" evidence="5">
    <location>
        <position position="48"/>
    </location>
    <ligand>
        <name>FAD</name>
        <dbReference type="ChEBI" id="CHEBI:57692"/>
    </ligand>
</feature>
<comment type="similarity">
    <text evidence="5">Belongs to the aromatic-ring hydroxylase family. TetX subfamily.</text>
</comment>
<evidence type="ECO:0000313" key="7">
    <source>
        <dbReference type="EMBL" id="MFD1542203.1"/>
    </source>
</evidence>
<sequence length="381" mass="40761">MSPRSIAIVGAGLSGLVLARVLQMHGIESTVYEGEASADARGQGGALDMHEESGQYALREADLYEQFRRLTQPQGETMRVLDKAGTVFIDHEPEGGYGGRPEIERTALRNLLIRSLDPGRIVWNHKVTTARTLDDGRHELTFADGGSTTADLLVGADGTWSKVRPLVSAATPRYGGISYLELHLSDVEVRHPDLAALVGPGSMFALSDNKALMGHGGTDIHLGASLRVPQDWAATRGVDWTDTTAAREALLKEFADWSPDLTDLIRKCDDTIILRLIYTLPTGHSWPRIPGVTLVGDAAHVMSPFAGEGANLALLDGTELALAIVAHEDDVEAALAQYETAMFPRAAAAAEMSAQGLDMCFAPDSPRAVVDFFSGLGVPVV</sequence>
<keyword evidence="5" id="KW-0547">Nucleotide-binding</keyword>
<comment type="domain">
    <text evidence="5">Consists of an N-terminal FAD-binding domain with a Rossman fold and a C-terminal substrate-binding domain.</text>
</comment>
<dbReference type="EC" id="1.14.13.-" evidence="5"/>
<accession>A0ABW4GIQ7</accession>
<comment type="caution">
    <text evidence="7">The sequence shown here is derived from an EMBL/GenBank/DDBJ whole genome shotgun (WGS) entry which is preliminary data.</text>
</comment>
<dbReference type="Proteomes" id="UP001597097">
    <property type="component" value="Unassembled WGS sequence"/>
</dbReference>
<dbReference type="RefSeq" id="WP_219537393.1">
    <property type="nucleotide sequence ID" value="NZ_JAHKRM010000037.1"/>
</dbReference>
<comment type="subcellular location">
    <subcellularLocation>
        <location evidence="5">Cytoplasm</location>
    </subcellularLocation>
</comment>